<dbReference type="EMBL" id="JABANM010031180">
    <property type="protein sequence ID" value="KAF4705019.1"/>
    <property type="molecule type" value="Genomic_DNA"/>
</dbReference>
<dbReference type="AlphaFoldDB" id="A0A7J6Q904"/>
<dbReference type="Proteomes" id="UP000574390">
    <property type="component" value="Unassembled WGS sequence"/>
</dbReference>
<evidence type="ECO:0000313" key="3">
    <source>
        <dbReference type="Proteomes" id="UP000553632"/>
    </source>
</evidence>
<dbReference type="EMBL" id="JABANO010024447">
    <property type="protein sequence ID" value="KAF4721876.1"/>
    <property type="molecule type" value="Genomic_DNA"/>
</dbReference>
<proteinExistence type="predicted"/>
<organism evidence="1 4">
    <name type="scientific">Perkinsus olseni</name>
    <name type="common">Perkinsus atlanticus</name>
    <dbReference type="NCBI Taxonomy" id="32597"/>
    <lineage>
        <taxon>Eukaryota</taxon>
        <taxon>Sar</taxon>
        <taxon>Alveolata</taxon>
        <taxon>Perkinsozoa</taxon>
        <taxon>Perkinsea</taxon>
        <taxon>Perkinsida</taxon>
        <taxon>Perkinsidae</taxon>
        <taxon>Perkinsus</taxon>
    </lineage>
</organism>
<evidence type="ECO:0000313" key="1">
    <source>
        <dbReference type="EMBL" id="KAF4705019.1"/>
    </source>
</evidence>
<reference evidence="3 4" key="1">
    <citation type="submission" date="2020-04" db="EMBL/GenBank/DDBJ databases">
        <title>Perkinsus olseni comparative genomics.</title>
        <authorList>
            <person name="Bogema D.R."/>
        </authorList>
    </citation>
    <scope>NUCLEOTIDE SEQUENCE [LARGE SCALE GENOMIC DNA]</scope>
    <source>
        <strain evidence="1">ATCC PRA-205</strain>
        <strain evidence="2 3">ATCC PRA-207</strain>
    </source>
</reference>
<dbReference type="Proteomes" id="UP000553632">
    <property type="component" value="Unassembled WGS sequence"/>
</dbReference>
<gene>
    <name evidence="1" type="ORF">FOZ62_005436</name>
    <name evidence="2" type="ORF">FOZ63_032849</name>
</gene>
<sequence>MCRRFARELDRVDCDLRHAMCDLDGEYYTLGVQSIQDDKGKRAIVAAVLSRGCIINIFNAFNLKSRGVGRGDPPSPLEIGISLSADGHFRSLRGAGGIILLGCNHTWQDGAVTRWSLSPLIGGIASSESRSNVEFLLRSLKVVVSWLFPAESAEMSVTDDVVGYLVADSSKGIVSGVASAIPRAIPTRCKYHTVESSKKVRQEIIETPYTKEQIVAYAKARIEGLYQCAGKGVQEAYLKVIQKEMYLRFGAELAQHYMASWQDWTNGAFYHWCPLALVQDAVASGKKAREYLHGASNSDEQPRTHAEVVVEGLENHCRVFCVPSAKRNHVRLETHEVRRRIELALGRANDGDVAT</sequence>
<name>A0A7J6Q904_PEROL</name>
<comment type="caution">
    <text evidence="1">The sequence shown here is derived from an EMBL/GenBank/DDBJ whole genome shotgun (WGS) entry which is preliminary data.</text>
</comment>
<evidence type="ECO:0000313" key="2">
    <source>
        <dbReference type="EMBL" id="KAF4721876.1"/>
    </source>
</evidence>
<protein>
    <submittedName>
        <fullName evidence="1">Uncharacterized protein</fullName>
    </submittedName>
</protein>
<feature type="non-terminal residue" evidence="1">
    <location>
        <position position="355"/>
    </location>
</feature>
<accession>A0A7J6Q904</accession>
<keyword evidence="3" id="KW-1185">Reference proteome</keyword>
<evidence type="ECO:0000313" key="4">
    <source>
        <dbReference type="Proteomes" id="UP000574390"/>
    </source>
</evidence>